<feature type="transmembrane region" description="Helical" evidence="8">
    <location>
        <begin position="52"/>
        <end position="76"/>
    </location>
</feature>
<keyword evidence="6" id="KW-0675">Receptor</keyword>
<dbReference type="PANTHER" id="PTHR24243:SF230">
    <property type="entry name" value="G-PROTEIN COUPLED RECEPTORS FAMILY 1 PROFILE DOMAIN-CONTAINING PROTEIN"/>
    <property type="match status" value="1"/>
</dbReference>
<dbReference type="EMBL" id="CAJNOI010000026">
    <property type="protein sequence ID" value="CAF0861058.1"/>
    <property type="molecule type" value="Genomic_DNA"/>
</dbReference>
<evidence type="ECO:0000256" key="8">
    <source>
        <dbReference type="SAM" id="Phobius"/>
    </source>
</evidence>
<dbReference type="PANTHER" id="PTHR24243">
    <property type="entry name" value="G-PROTEIN COUPLED RECEPTOR"/>
    <property type="match status" value="1"/>
</dbReference>
<comment type="caution">
    <text evidence="10">The sequence shown here is derived from an EMBL/GenBank/DDBJ whole genome shotgun (WGS) entry which is preliminary data.</text>
</comment>
<evidence type="ECO:0000313" key="12">
    <source>
        <dbReference type="EMBL" id="CAF1446096.1"/>
    </source>
</evidence>
<dbReference type="GO" id="GO:0005886">
    <property type="term" value="C:plasma membrane"/>
    <property type="evidence" value="ECO:0007669"/>
    <property type="project" value="TreeGrafter"/>
</dbReference>
<dbReference type="InterPro" id="IPR017452">
    <property type="entry name" value="GPCR_Rhodpsn_7TM"/>
</dbReference>
<sequence length="333" mass="38325">MSSAAAAATINTIAQWLNYVLAIPMITVGFIGAILTIIVFKQQKLFRRNPSIVYLLSGAIMTTIHLPTVYLQSILVEGFQLGLYNTNDIACRERNYLFYVTTVAAISYPCWAAFDQYASTHREAKFRHYWSSIRFARLAIIGTVIFWTIIYFPLIFVSSSINNVCIVRDGPYRIFHAYILTPIVFIMGPITLTTIFTLGTIRNLRSSAFSNRHDRLAKQIRRMLIPQLIILAIFGIPFGIDSVYQDITRNVQKDILRQAIEHLFAEITRVIYHVIFVSTFYIYLYMSNDVRKIMSRLIHRYIKKNDVVPFNISSGKAISMRIIRSTSVSNQYR</sequence>
<feature type="transmembrane region" description="Helical" evidence="8">
    <location>
        <begin position="270"/>
        <end position="286"/>
    </location>
</feature>
<dbReference type="GO" id="GO:0004930">
    <property type="term" value="F:G protein-coupled receptor activity"/>
    <property type="evidence" value="ECO:0007669"/>
    <property type="project" value="UniProtKB-KW"/>
</dbReference>
<dbReference type="SUPFAM" id="SSF81321">
    <property type="entry name" value="Family A G protein-coupled receptor-like"/>
    <property type="match status" value="1"/>
</dbReference>
<feature type="transmembrane region" description="Helical" evidence="8">
    <location>
        <begin position="96"/>
        <end position="114"/>
    </location>
</feature>
<comment type="subcellular location">
    <subcellularLocation>
        <location evidence="1">Membrane</location>
        <topology evidence="1">Multi-pass membrane protein</topology>
    </subcellularLocation>
</comment>
<dbReference type="AlphaFoldDB" id="A0A813WZK3"/>
<evidence type="ECO:0000256" key="6">
    <source>
        <dbReference type="ARBA" id="ARBA00023170"/>
    </source>
</evidence>
<dbReference type="PROSITE" id="PS50262">
    <property type="entry name" value="G_PROTEIN_RECEP_F1_2"/>
    <property type="match status" value="1"/>
</dbReference>
<protein>
    <recommendedName>
        <fullName evidence="9">G-protein coupled receptors family 1 profile domain-containing protein</fullName>
    </recommendedName>
</protein>
<evidence type="ECO:0000256" key="7">
    <source>
        <dbReference type="ARBA" id="ARBA00023224"/>
    </source>
</evidence>
<feature type="transmembrane region" description="Helical" evidence="8">
    <location>
        <begin position="222"/>
        <end position="240"/>
    </location>
</feature>
<evidence type="ECO:0000256" key="5">
    <source>
        <dbReference type="ARBA" id="ARBA00023136"/>
    </source>
</evidence>
<keyword evidence="4" id="KW-0297">G-protein coupled receptor</keyword>
<evidence type="ECO:0000256" key="3">
    <source>
        <dbReference type="ARBA" id="ARBA00022989"/>
    </source>
</evidence>
<evidence type="ECO:0000313" key="14">
    <source>
        <dbReference type="Proteomes" id="UP000663877"/>
    </source>
</evidence>
<evidence type="ECO:0000256" key="4">
    <source>
        <dbReference type="ARBA" id="ARBA00023040"/>
    </source>
</evidence>
<reference evidence="10" key="1">
    <citation type="submission" date="2021-02" db="EMBL/GenBank/DDBJ databases">
        <authorList>
            <person name="Nowell W R."/>
        </authorList>
    </citation>
    <scope>NUCLEOTIDE SEQUENCE</scope>
</reference>
<dbReference type="Proteomes" id="UP000663832">
    <property type="component" value="Unassembled WGS sequence"/>
</dbReference>
<feature type="transmembrane region" description="Helical" evidence="8">
    <location>
        <begin position="135"/>
        <end position="157"/>
    </location>
</feature>
<dbReference type="Proteomes" id="UP000663877">
    <property type="component" value="Unassembled WGS sequence"/>
</dbReference>
<keyword evidence="7" id="KW-0807">Transducer</keyword>
<dbReference type="Gene3D" id="1.20.1070.10">
    <property type="entry name" value="Rhodopsin 7-helix transmembrane proteins"/>
    <property type="match status" value="1"/>
</dbReference>
<name>A0A813WZK3_9BILA</name>
<proteinExistence type="predicted"/>
<keyword evidence="5 8" id="KW-0472">Membrane</keyword>
<organism evidence="10 14">
    <name type="scientific">Adineta steineri</name>
    <dbReference type="NCBI Taxonomy" id="433720"/>
    <lineage>
        <taxon>Eukaryota</taxon>
        <taxon>Metazoa</taxon>
        <taxon>Spiralia</taxon>
        <taxon>Gnathifera</taxon>
        <taxon>Rotifera</taxon>
        <taxon>Eurotatoria</taxon>
        <taxon>Bdelloidea</taxon>
        <taxon>Adinetida</taxon>
        <taxon>Adinetidae</taxon>
        <taxon>Adineta</taxon>
    </lineage>
</organism>
<dbReference type="EMBL" id="CAJNOM010000452">
    <property type="protein sequence ID" value="CAF1446096.1"/>
    <property type="molecule type" value="Genomic_DNA"/>
</dbReference>
<feature type="domain" description="G-protein coupled receptors family 1 profile" evidence="9">
    <location>
        <begin position="32"/>
        <end position="283"/>
    </location>
</feature>
<feature type="transmembrane region" description="Helical" evidence="8">
    <location>
        <begin position="16"/>
        <end position="40"/>
    </location>
</feature>
<dbReference type="OrthoDB" id="10029044at2759"/>
<keyword evidence="2 8" id="KW-0812">Transmembrane</keyword>
<evidence type="ECO:0000313" key="13">
    <source>
        <dbReference type="Proteomes" id="UP000663832"/>
    </source>
</evidence>
<evidence type="ECO:0000256" key="1">
    <source>
        <dbReference type="ARBA" id="ARBA00004141"/>
    </source>
</evidence>
<gene>
    <name evidence="10" type="ORF">BJG266_LOCUS8381</name>
    <name evidence="11" type="ORF">QVE165_LOCUS29717</name>
    <name evidence="12" type="ORF">QVE165_LOCUS39971</name>
</gene>
<keyword evidence="13" id="KW-1185">Reference proteome</keyword>
<evidence type="ECO:0000256" key="2">
    <source>
        <dbReference type="ARBA" id="ARBA00022692"/>
    </source>
</evidence>
<dbReference type="EMBL" id="CAJNOM010000241">
    <property type="protein sequence ID" value="CAF1273295.1"/>
    <property type="molecule type" value="Genomic_DNA"/>
</dbReference>
<accession>A0A813WZK3</accession>
<evidence type="ECO:0000313" key="11">
    <source>
        <dbReference type="EMBL" id="CAF1273295.1"/>
    </source>
</evidence>
<evidence type="ECO:0000259" key="9">
    <source>
        <dbReference type="PROSITE" id="PS50262"/>
    </source>
</evidence>
<feature type="transmembrane region" description="Helical" evidence="8">
    <location>
        <begin position="177"/>
        <end position="201"/>
    </location>
</feature>
<evidence type="ECO:0000313" key="10">
    <source>
        <dbReference type="EMBL" id="CAF0861058.1"/>
    </source>
</evidence>
<keyword evidence="3 8" id="KW-1133">Transmembrane helix</keyword>